<keyword evidence="2" id="KW-0472">Membrane</keyword>
<keyword evidence="2" id="KW-1133">Transmembrane helix</keyword>
<feature type="region of interest" description="Disordered" evidence="1">
    <location>
        <begin position="22"/>
        <end position="90"/>
    </location>
</feature>
<feature type="compositionally biased region" description="Polar residues" evidence="1">
    <location>
        <begin position="61"/>
        <end position="71"/>
    </location>
</feature>
<accession>A0AAD4IKV0</accession>
<dbReference type="EMBL" id="JAANER010000001">
    <property type="protein sequence ID" value="KAG9196500.1"/>
    <property type="molecule type" value="Genomic_DNA"/>
</dbReference>
<feature type="transmembrane region" description="Helical" evidence="2">
    <location>
        <begin position="357"/>
        <end position="378"/>
    </location>
</feature>
<protein>
    <submittedName>
        <fullName evidence="3">Uncharacterized protein</fullName>
    </submittedName>
</protein>
<sequence>MAAAPIVVESRDEKIRDINARKGATRIEQRDTNMNGTWERPSPMSSSQPTNIRTEIEETLLSRSEQSSSPAIPTPANAEEEATFQAQSALSLSTDTGSAVVLGLVESTVRPTSTAQVDMSTNATSSIRAASTIAPAFLVDSGAKINEEALPDMNQQDPSLVTVPGINQQDPVLVTAPTITPLAASESSLAISSISTMTADKPMPGKNQPKPTAAVATTPSTTLSGFTSTIVPALSISSLTTSTAISNVADVSTISFALPPTLAIYTSSPTEPSTTTSSSVLSPVLTFVTITRTAKGKEDARSSIQSVAAPLAVTAPQSLSSSFLTSSLVVGSAVPSSLATAVNVEPQSGLTPLARSLFILFGVLGFVTILIALGIFWVMRSNKRRTQAARQQAALNPVEETGEDDGYGNTIRISSNNSIKTFLTESEKAIVNRAATPDGDTDASAKPSNALTDAINSFIIKSRRLTYKISP</sequence>
<evidence type="ECO:0000313" key="4">
    <source>
        <dbReference type="Proteomes" id="UP001199106"/>
    </source>
</evidence>
<dbReference type="AlphaFoldDB" id="A0AAD4IKV0"/>
<feature type="compositionally biased region" description="Polar residues" evidence="1">
    <location>
        <begin position="43"/>
        <end position="53"/>
    </location>
</feature>
<proteinExistence type="predicted"/>
<feature type="compositionally biased region" description="Basic and acidic residues" evidence="1">
    <location>
        <begin position="22"/>
        <end position="31"/>
    </location>
</feature>
<name>A0AAD4IKV0_9PLEO</name>
<comment type="caution">
    <text evidence="3">The sequence shown here is derived from an EMBL/GenBank/DDBJ whole genome shotgun (WGS) entry which is preliminary data.</text>
</comment>
<gene>
    <name evidence="3" type="ORF">G6011_01621</name>
</gene>
<keyword evidence="2" id="KW-0812">Transmembrane</keyword>
<evidence type="ECO:0000256" key="1">
    <source>
        <dbReference type="SAM" id="MobiDB-lite"/>
    </source>
</evidence>
<evidence type="ECO:0000256" key="2">
    <source>
        <dbReference type="SAM" id="Phobius"/>
    </source>
</evidence>
<organism evidence="3 4">
    <name type="scientific">Alternaria panax</name>
    <dbReference type="NCBI Taxonomy" id="48097"/>
    <lineage>
        <taxon>Eukaryota</taxon>
        <taxon>Fungi</taxon>
        <taxon>Dikarya</taxon>
        <taxon>Ascomycota</taxon>
        <taxon>Pezizomycotina</taxon>
        <taxon>Dothideomycetes</taxon>
        <taxon>Pleosporomycetidae</taxon>
        <taxon>Pleosporales</taxon>
        <taxon>Pleosporineae</taxon>
        <taxon>Pleosporaceae</taxon>
        <taxon>Alternaria</taxon>
        <taxon>Alternaria sect. Panax</taxon>
    </lineage>
</organism>
<dbReference type="Proteomes" id="UP001199106">
    <property type="component" value="Unassembled WGS sequence"/>
</dbReference>
<keyword evidence="4" id="KW-1185">Reference proteome</keyword>
<evidence type="ECO:0000313" key="3">
    <source>
        <dbReference type="EMBL" id="KAG9196500.1"/>
    </source>
</evidence>
<reference evidence="3" key="1">
    <citation type="submission" date="2021-07" db="EMBL/GenBank/DDBJ databases">
        <title>Genome Resource of American Ginseng Black Spot Pathogen Alternaria panax.</title>
        <authorList>
            <person name="Qiu C."/>
            <person name="Wang W."/>
            <person name="Liu Z."/>
        </authorList>
    </citation>
    <scope>NUCLEOTIDE SEQUENCE</scope>
    <source>
        <strain evidence="3">BNCC115425</strain>
    </source>
</reference>